<keyword evidence="1" id="KW-0812">Transmembrane</keyword>
<protein>
    <submittedName>
        <fullName evidence="2">Uncharacterized protein</fullName>
    </submittedName>
</protein>
<keyword evidence="1" id="KW-1133">Transmembrane helix</keyword>
<proteinExistence type="predicted"/>
<feature type="transmembrane region" description="Helical" evidence="1">
    <location>
        <begin position="20"/>
        <end position="42"/>
    </location>
</feature>
<evidence type="ECO:0000313" key="2">
    <source>
        <dbReference type="EMBL" id="MBB3701787.1"/>
    </source>
</evidence>
<evidence type="ECO:0000256" key="1">
    <source>
        <dbReference type="SAM" id="Phobius"/>
    </source>
</evidence>
<dbReference type="Proteomes" id="UP000541425">
    <property type="component" value="Unassembled WGS sequence"/>
</dbReference>
<dbReference type="AlphaFoldDB" id="A0A7W5UKN5"/>
<reference evidence="2 3" key="1">
    <citation type="submission" date="2020-08" db="EMBL/GenBank/DDBJ databases">
        <title>Genomic Encyclopedia of Type Strains, Phase IV (KMG-IV): sequencing the most valuable type-strain genomes for metagenomic binning, comparative biology and taxonomic classification.</title>
        <authorList>
            <person name="Goeker M."/>
        </authorList>
    </citation>
    <scope>NUCLEOTIDE SEQUENCE [LARGE SCALE GENOMIC DNA]</scope>
    <source>
        <strain evidence="2 3">DSM 22548</strain>
    </source>
</reference>
<gene>
    <name evidence="2" type="ORF">FHS60_000229</name>
</gene>
<dbReference type="EMBL" id="JACICA010000001">
    <property type="protein sequence ID" value="MBB3701787.1"/>
    <property type="molecule type" value="Genomic_DNA"/>
</dbReference>
<dbReference type="RefSeq" id="WP_183693837.1">
    <property type="nucleotide sequence ID" value="NZ_JACICA010000001.1"/>
</dbReference>
<comment type="caution">
    <text evidence="2">The sequence shown here is derived from an EMBL/GenBank/DDBJ whole genome shotgun (WGS) entry which is preliminary data.</text>
</comment>
<name>A0A7W5UKN5_9BACT</name>
<keyword evidence="1" id="KW-0472">Membrane</keyword>
<sequence>MKNSPSALLDESETSEEEVLPTIITLIMFANTISALADILILSANSLIVFSNAIRLSTNTIKKGKNKLIPPEIHIVFHRFFHSFQMDILIVSQDF</sequence>
<evidence type="ECO:0000313" key="3">
    <source>
        <dbReference type="Proteomes" id="UP000541425"/>
    </source>
</evidence>
<accession>A0A7W5UKN5</accession>
<organism evidence="2 3">
    <name type="scientific">Alloprevotella rava</name>
    <dbReference type="NCBI Taxonomy" id="671218"/>
    <lineage>
        <taxon>Bacteria</taxon>
        <taxon>Pseudomonadati</taxon>
        <taxon>Bacteroidota</taxon>
        <taxon>Bacteroidia</taxon>
        <taxon>Bacteroidales</taxon>
        <taxon>Prevotellaceae</taxon>
        <taxon>Alloprevotella</taxon>
    </lineage>
</organism>